<dbReference type="OMA" id="IVHYHVD"/>
<keyword evidence="4" id="KW-0221">Differentiation</keyword>
<dbReference type="KEGG" id="aplc:110989256"/>
<keyword evidence="11" id="KW-1185">Reference proteome</keyword>
<comment type="similarity">
    <text evidence="7">Belongs to the argonaute family. Piwi subfamily.</text>
</comment>
<keyword evidence="6" id="KW-0943">RNA-mediated gene silencing</keyword>
<feature type="domain" description="Piwi" evidence="10">
    <location>
        <begin position="583"/>
        <end position="876"/>
    </location>
</feature>
<feature type="domain" description="PAZ" evidence="9">
    <location>
        <begin position="308"/>
        <end position="417"/>
    </location>
</feature>
<dbReference type="FunFam" id="2.170.260.10:FF:000003">
    <property type="entry name" value="Piwi-like RNA-mediated gene silencing 2"/>
    <property type="match status" value="1"/>
</dbReference>
<dbReference type="Pfam" id="PF02171">
    <property type="entry name" value="Piwi"/>
    <property type="match status" value="1"/>
</dbReference>
<dbReference type="SMART" id="SM00950">
    <property type="entry name" value="Piwi"/>
    <property type="match status" value="1"/>
</dbReference>
<dbReference type="InterPro" id="IPR036397">
    <property type="entry name" value="RNaseH_sf"/>
</dbReference>
<evidence type="ECO:0000256" key="7">
    <source>
        <dbReference type="ARBA" id="ARBA00038291"/>
    </source>
</evidence>
<dbReference type="GO" id="GO:0030154">
    <property type="term" value="P:cell differentiation"/>
    <property type="evidence" value="ECO:0007669"/>
    <property type="project" value="UniProtKB-KW"/>
</dbReference>
<evidence type="ECO:0000256" key="6">
    <source>
        <dbReference type="ARBA" id="ARBA00023158"/>
    </source>
</evidence>
<proteinExistence type="inferred from homology"/>
<evidence type="ECO:0000256" key="5">
    <source>
        <dbReference type="ARBA" id="ARBA00022884"/>
    </source>
</evidence>
<dbReference type="SUPFAM" id="SSF53098">
    <property type="entry name" value="Ribonuclease H-like"/>
    <property type="match status" value="1"/>
</dbReference>
<dbReference type="AlphaFoldDB" id="A0A8B7ZWQ5"/>
<dbReference type="PROSITE" id="PS50821">
    <property type="entry name" value="PAZ"/>
    <property type="match status" value="1"/>
</dbReference>
<protein>
    <submittedName>
        <fullName evidence="12 13">Piwi-like protein 1</fullName>
    </submittedName>
</protein>
<evidence type="ECO:0000313" key="12">
    <source>
        <dbReference type="RefSeq" id="XP_022109192.1"/>
    </source>
</evidence>
<dbReference type="InterPro" id="IPR003100">
    <property type="entry name" value="PAZ_dom"/>
</dbReference>
<dbReference type="InterPro" id="IPR003165">
    <property type="entry name" value="Piwi"/>
</dbReference>
<dbReference type="InterPro" id="IPR012337">
    <property type="entry name" value="RNaseH-like_sf"/>
</dbReference>
<evidence type="ECO:0000256" key="2">
    <source>
        <dbReference type="ARBA" id="ARBA00022473"/>
    </source>
</evidence>
<dbReference type="GO" id="GO:0005737">
    <property type="term" value="C:cytoplasm"/>
    <property type="evidence" value="ECO:0007669"/>
    <property type="project" value="UniProtKB-SubCell"/>
</dbReference>
<dbReference type="GeneID" id="110989256"/>
<name>A0A8B7ZWQ5_ACAPL</name>
<evidence type="ECO:0000313" key="13">
    <source>
        <dbReference type="RefSeq" id="XP_022109193.1"/>
    </source>
</evidence>
<dbReference type="GO" id="GO:0003723">
    <property type="term" value="F:RNA binding"/>
    <property type="evidence" value="ECO:0007669"/>
    <property type="project" value="UniProtKB-KW"/>
</dbReference>
<dbReference type="PANTHER" id="PTHR22891">
    <property type="entry name" value="EUKARYOTIC TRANSLATION INITIATION FACTOR 2C"/>
    <property type="match status" value="1"/>
</dbReference>
<dbReference type="OrthoDB" id="445936at2759"/>
<dbReference type="Gene3D" id="3.30.420.10">
    <property type="entry name" value="Ribonuclease H-like superfamily/Ribonuclease H"/>
    <property type="match status" value="1"/>
</dbReference>
<dbReference type="Gene3D" id="3.40.50.2300">
    <property type="match status" value="1"/>
</dbReference>
<dbReference type="SUPFAM" id="SSF101690">
    <property type="entry name" value="PAZ domain"/>
    <property type="match status" value="1"/>
</dbReference>
<feature type="compositionally biased region" description="Low complexity" evidence="8">
    <location>
        <begin position="1"/>
        <end position="11"/>
    </location>
</feature>
<sequence length="890" mass="100618">MADNQQASGSGRARGRGRGRGRASQQHVQPRRPGEPAGAATAMPKPLGDPDTVPAPGRGRSRGGASQIPGSGAAISSEQKAGATVPLAEPPTTQMAALSMGQVQGAEGGGVSARRGGFLEEELKTRPEHLTDKRGKKGKTVELLTNCFRLRADGQWLLYQYDVKFSPEVDSRRARHALLRSHSEIVDGPMAFDGMILFLLRRLDQPVTRFETKRRDSDAVVTITITLTSELPPNSPTYLQVYNIIFRKILRLVGFEQIGRNYFNPELKIDIQQHKLQLWPGFITSILQYEEEVLLMADVSHKILRTETVLDLIYHLSQTKEDWADKFKTLITGEIVLTKYNNKTYRVDDVVFDKNPLDAFEKFDGTTITYAEYYRDAYEVELRDFKQPLLVGKRKKRDERQGATNIHLIPELCTITGLSDNMRSDFHVMRDLATITRITPNDRLQQLSSFLGSFPKNKEAYSHLRRWQLNFDPQPVRINARIMDRETIITGDRGSTRITLDENAEWSRQMRKELLNSVGLLDWMLIYIGRDSKNAMDFLTSLNRVAPNLGMEVRTPLKCELRDDRTESFIRAIRDNLTPRTQMVVCILPTSRKDRYDAIKKLCCLEAPVPSQCIVSRTISKKQTIMSVATKIAMQVNCKMGGELWTVEIPSKMLMMVVGIDSYHDLKNKEQSVGGFVASMNHSLTRYYSRCTFQHSGQELIDSLKVCMTSALKNFHEINGSLPERVIIYRDGVGDGQLAAVVNYELPQLLSTFQMIGKNYKPKGAMVVVKKRINNRFFSLKGGQLQNPSPGTVIDSGVTKPEFYDFFLVSQSVRQGTVTPTSYNVIWDVSGLAPDHIQSLTYKLTHLYFNWPGTIRVPAPCLYAHKLAFLVGQSLHREPRIELADRLFFL</sequence>
<feature type="region of interest" description="Disordered" evidence="8">
    <location>
        <begin position="1"/>
        <end position="84"/>
    </location>
</feature>
<evidence type="ECO:0000259" key="10">
    <source>
        <dbReference type="PROSITE" id="PS50822"/>
    </source>
</evidence>
<dbReference type="InterPro" id="IPR036085">
    <property type="entry name" value="PAZ_dom_sf"/>
</dbReference>
<keyword evidence="5" id="KW-0694">RNA-binding</keyword>
<reference evidence="12 13" key="1">
    <citation type="submission" date="2025-04" db="UniProtKB">
        <authorList>
            <consortium name="RefSeq"/>
        </authorList>
    </citation>
    <scope>IDENTIFICATION</scope>
</reference>
<accession>A0A8B7ZWQ5</accession>
<comment type="subcellular location">
    <subcellularLocation>
        <location evidence="1">Cytoplasm</location>
    </subcellularLocation>
</comment>
<feature type="compositionally biased region" description="Low complexity" evidence="8">
    <location>
        <begin position="54"/>
        <end position="66"/>
    </location>
</feature>
<keyword evidence="2" id="KW-0217">Developmental protein</keyword>
<dbReference type="Proteomes" id="UP000694845">
    <property type="component" value="Unplaced"/>
</dbReference>
<organism evidence="11 15">
    <name type="scientific">Acanthaster planci</name>
    <name type="common">Crown-of-thorns starfish</name>
    <dbReference type="NCBI Taxonomy" id="133434"/>
    <lineage>
        <taxon>Eukaryota</taxon>
        <taxon>Metazoa</taxon>
        <taxon>Echinodermata</taxon>
        <taxon>Eleutherozoa</taxon>
        <taxon>Asterozoa</taxon>
        <taxon>Asteroidea</taxon>
        <taxon>Valvatacea</taxon>
        <taxon>Valvatida</taxon>
        <taxon>Acanthasteridae</taxon>
        <taxon>Acanthaster</taxon>
    </lineage>
</organism>
<dbReference type="RefSeq" id="XP_022109193.1">
    <property type="nucleotide sequence ID" value="XM_022253501.1"/>
</dbReference>
<evidence type="ECO:0000256" key="1">
    <source>
        <dbReference type="ARBA" id="ARBA00004496"/>
    </source>
</evidence>
<dbReference type="RefSeq" id="XP_022109195.1">
    <property type="nucleotide sequence ID" value="XM_022253503.1"/>
</dbReference>
<evidence type="ECO:0000256" key="3">
    <source>
        <dbReference type="ARBA" id="ARBA00022490"/>
    </source>
</evidence>
<dbReference type="CDD" id="cd04658">
    <property type="entry name" value="Piwi_piwi-like_Euk"/>
    <property type="match status" value="1"/>
</dbReference>
<evidence type="ECO:0000313" key="15">
    <source>
        <dbReference type="RefSeq" id="XP_022109195.1"/>
    </source>
</evidence>
<evidence type="ECO:0000313" key="11">
    <source>
        <dbReference type="Proteomes" id="UP000694845"/>
    </source>
</evidence>
<dbReference type="Gene3D" id="2.170.260.10">
    <property type="entry name" value="paz domain"/>
    <property type="match status" value="1"/>
</dbReference>
<dbReference type="RefSeq" id="XP_022109192.1">
    <property type="nucleotide sequence ID" value="XM_022253500.1"/>
</dbReference>
<gene>
    <name evidence="12 13 14 15" type="primary">LOC110989256</name>
</gene>
<dbReference type="Pfam" id="PF02170">
    <property type="entry name" value="PAZ"/>
    <property type="match status" value="1"/>
</dbReference>
<dbReference type="RefSeq" id="XP_022109194.1">
    <property type="nucleotide sequence ID" value="XM_022253502.1"/>
</dbReference>
<dbReference type="GO" id="GO:0031047">
    <property type="term" value="P:regulatory ncRNA-mediated gene silencing"/>
    <property type="evidence" value="ECO:0007669"/>
    <property type="project" value="UniProtKB-KW"/>
</dbReference>
<evidence type="ECO:0000256" key="8">
    <source>
        <dbReference type="SAM" id="MobiDB-lite"/>
    </source>
</evidence>
<dbReference type="FunFam" id="3.30.420.10:FF:000014">
    <property type="entry name" value="Piwi-like RNA-mediated gene silencing 1"/>
    <property type="match status" value="1"/>
</dbReference>
<dbReference type="Pfam" id="PF23278">
    <property type="entry name" value="Piwi_N"/>
    <property type="match status" value="1"/>
</dbReference>
<evidence type="ECO:0000256" key="4">
    <source>
        <dbReference type="ARBA" id="ARBA00022782"/>
    </source>
</evidence>
<evidence type="ECO:0000313" key="14">
    <source>
        <dbReference type="RefSeq" id="XP_022109194.1"/>
    </source>
</evidence>
<dbReference type="PROSITE" id="PS50822">
    <property type="entry name" value="PIWI"/>
    <property type="match status" value="1"/>
</dbReference>
<dbReference type="CDD" id="cd02845">
    <property type="entry name" value="PAZ_piwi_like"/>
    <property type="match status" value="1"/>
</dbReference>
<evidence type="ECO:0000259" key="9">
    <source>
        <dbReference type="PROSITE" id="PS50821"/>
    </source>
</evidence>
<dbReference type="SMART" id="SM00949">
    <property type="entry name" value="PAZ"/>
    <property type="match status" value="1"/>
</dbReference>
<keyword evidence="3" id="KW-0963">Cytoplasm</keyword>